<evidence type="ECO:0000313" key="1">
    <source>
        <dbReference type="EMBL" id="TQM92683.1"/>
    </source>
</evidence>
<organism evidence="1 2">
    <name type="scientific">Roseinatronobacter monicus</name>
    <dbReference type="NCBI Taxonomy" id="393481"/>
    <lineage>
        <taxon>Bacteria</taxon>
        <taxon>Pseudomonadati</taxon>
        <taxon>Pseudomonadota</taxon>
        <taxon>Alphaproteobacteria</taxon>
        <taxon>Rhodobacterales</taxon>
        <taxon>Paracoccaceae</taxon>
        <taxon>Roseinatronobacter</taxon>
    </lineage>
</organism>
<sequence>MAKNVTTRALSGGFWQVECFEEVQLLRCGVAYSVEAAVSGVCRMFLNARQDVEGELRTCVMAFGLQAHAHDSVQGEGQKADQRMGADTVWQPVVNRRNLDVGFQHAKATLDIP</sequence>
<dbReference type="Proteomes" id="UP000320582">
    <property type="component" value="Unassembled WGS sequence"/>
</dbReference>
<protein>
    <submittedName>
        <fullName evidence="1">Uncharacterized protein</fullName>
    </submittedName>
</protein>
<keyword evidence="2" id="KW-1185">Reference proteome</keyword>
<reference evidence="1 2" key="1">
    <citation type="submission" date="2019-06" db="EMBL/GenBank/DDBJ databases">
        <title>Genomic Encyclopedia of Archaeal and Bacterial Type Strains, Phase II (KMG-II): from individual species to whole genera.</title>
        <authorList>
            <person name="Goeker M."/>
        </authorList>
    </citation>
    <scope>NUCLEOTIDE SEQUENCE [LARGE SCALE GENOMIC DNA]</scope>
    <source>
        <strain evidence="1 2">DSM 18423</strain>
    </source>
</reference>
<dbReference type="EMBL" id="VFPT01000001">
    <property type="protein sequence ID" value="TQM92683.1"/>
    <property type="molecule type" value="Genomic_DNA"/>
</dbReference>
<gene>
    <name evidence="1" type="ORF">BD293_1298</name>
</gene>
<evidence type="ECO:0000313" key="2">
    <source>
        <dbReference type="Proteomes" id="UP000320582"/>
    </source>
</evidence>
<dbReference type="AlphaFoldDB" id="A0A543KC66"/>
<name>A0A543KC66_9RHOB</name>
<accession>A0A543KC66</accession>
<proteinExistence type="predicted"/>
<comment type="caution">
    <text evidence="1">The sequence shown here is derived from an EMBL/GenBank/DDBJ whole genome shotgun (WGS) entry which is preliminary data.</text>
</comment>